<feature type="zinc finger region" description="CR-type" evidence="6">
    <location>
        <begin position="193"/>
        <end position="278"/>
    </location>
</feature>
<dbReference type="SMART" id="SM00271">
    <property type="entry name" value="DnaJ"/>
    <property type="match status" value="1"/>
</dbReference>
<keyword evidence="2" id="KW-0677">Repeat</keyword>
<dbReference type="InterPro" id="IPR018253">
    <property type="entry name" value="DnaJ_domain_CS"/>
</dbReference>
<proteinExistence type="predicted"/>
<dbReference type="InterPro" id="IPR001305">
    <property type="entry name" value="HSP_DnaJ_Cys-rich_dom"/>
</dbReference>
<evidence type="ECO:0000256" key="3">
    <source>
        <dbReference type="ARBA" id="ARBA00022771"/>
    </source>
</evidence>
<dbReference type="SUPFAM" id="SSF49493">
    <property type="entry name" value="HSP40/DnaJ peptide-binding domain"/>
    <property type="match status" value="2"/>
</dbReference>
<dbReference type="CDD" id="cd10747">
    <property type="entry name" value="DnaJ_C"/>
    <property type="match status" value="1"/>
</dbReference>
<evidence type="ECO:0000313" key="9">
    <source>
        <dbReference type="EMBL" id="GAX78016.1"/>
    </source>
</evidence>
<evidence type="ECO:0000256" key="2">
    <source>
        <dbReference type="ARBA" id="ARBA00022737"/>
    </source>
</evidence>
<keyword evidence="10" id="KW-1185">Reference proteome</keyword>
<dbReference type="InterPro" id="IPR036869">
    <property type="entry name" value="J_dom_sf"/>
</dbReference>
<keyword evidence="4 6" id="KW-0862">Zinc</keyword>
<dbReference type="Gene3D" id="1.10.287.110">
    <property type="entry name" value="DnaJ domain"/>
    <property type="match status" value="1"/>
</dbReference>
<evidence type="ECO:0000256" key="1">
    <source>
        <dbReference type="ARBA" id="ARBA00022723"/>
    </source>
</evidence>
<evidence type="ECO:0000256" key="6">
    <source>
        <dbReference type="PROSITE-ProRule" id="PRU00546"/>
    </source>
</evidence>
<dbReference type="Pfam" id="PF01556">
    <property type="entry name" value="DnaJ_C"/>
    <property type="match status" value="1"/>
</dbReference>
<organism evidence="9 10">
    <name type="scientific">Chlamydomonas eustigma</name>
    <dbReference type="NCBI Taxonomy" id="1157962"/>
    <lineage>
        <taxon>Eukaryota</taxon>
        <taxon>Viridiplantae</taxon>
        <taxon>Chlorophyta</taxon>
        <taxon>core chlorophytes</taxon>
        <taxon>Chlorophyceae</taxon>
        <taxon>CS clade</taxon>
        <taxon>Chlamydomonadales</taxon>
        <taxon>Chlamydomonadaceae</taxon>
        <taxon>Chlamydomonas</taxon>
    </lineage>
</organism>
<gene>
    <name evidence="9" type="ORF">CEUSTIGMA_g5458.t1</name>
</gene>
<dbReference type="InterPro" id="IPR008971">
    <property type="entry name" value="HSP40/DnaJ_pept-bd"/>
</dbReference>
<feature type="domain" description="J" evidence="7">
    <location>
        <begin position="73"/>
        <end position="141"/>
    </location>
</feature>
<feature type="domain" description="CR-type" evidence="8">
    <location>
        <begin position="193"/>
        <end position="278"/>
    </location>
</feature>
<dbReference type="Pfam" id="PF00226">
    <property type="entry name" value="DnaJ"/>
    <property type="match status" value="1"/>
</dbReference>
<keyword evidence="1 6" id="KW-0479">Metal-binding</keyword>
<evidence type="ECO:0000313" key="10">
    <source>
        <dbReference type="Proteomes" id="UP000232323"/>
    </source>
</evidence>
<dbReference type="Gene3D" id="2.10.230.10">
    <property type="entry name" value="Heat shock protein DnaJ, cysteine-rich domain"/>
    <property type="match status" value="1"/>
</dbReference>
<evidence type="ECO:0008006" key="11">
    <source>
        <dbReference type="Google" id="ProtNLM"/>
    </source>
</evidence>
<dbReference type="SUPFAM" id="SSF46565">
    <property type="entry name" value="Chaperone J-domain"/>
    <property type="match status" value="1"/>
</dbReference>
<dbReference type="GO" id="GO:0005737">
    <property type="term" value="C:cytoplasm"/>
    <property type="evidence" value="ECO:0007669"/>
    <property type="project" value="TreeGrafter"/>
</dbReference>
<keyword evidence="5" id="KW-0143">Chaperone</keyword>
<dbReference type="PANTHER" id="PTHR43096">
    <property type="entry name" value="DNAJ HOMOLOG 1, MITOCHONDRIAL-RELATED"/>
    <property type="match status" value="1"/>
</dbReference>
<dbReference type="InterPro" id="IPR002939">
    <property type="entry name" value="DnaJ_C"/>
</dbReference>
<evidence type="ECO:0000256" key="5">
    <source>
        <dbReference type="ARBA" id="ARBA00023186"/>
    </source>
</evidence>
<sequence length="419" mass="46434">MIYRDNYKELLARQRGKQIEVKRLNGCKLRIQRYVRLEREIQIFLRIKYGSGLCLRSSQNEHSHTHGNHQPRDLYSLLDLDAETCSNISPDEIKLAYRKLALVHHPDINKDEKSLQRFKLASEAYNILMDPDLRRRYDALGMQSLDLKTYRSLHEHCGTLENAMTGNWNGGRSEQGSDVFTVLGLTLAETVTGGLKTVSFRAPSLCTSCQGSGMANGVLQQYNCSICNGLGKVLRTEWAFTVTVKAVQRGPCPGCSGNMLQPPGICTSCAGSGLVMSERSIMVNVPAGVEDVNVLRLREEGGVGKYGGKAGDLYVRFQVHKDSALQRVGADLYSQISLHLFDALLGCNISVDTPRGERILEIPEGTQHGDKLVLQNAGVAITSGGTVERGHHYFNVQLVIPNGDAMLEEERLLLRQSLF</sequence>
<dbReference type="Gene3D" id="2.60.260.20">
    <property type="entry name" value="Urease metallochaperone UreE, N-terminal domain"/>
    <property type="match status" value="2"/>
</dbReference>
<accession>A0A250X4N4</accession>
<dbReference type="OrthoDB" id="540730at2759"/>
<dbReference type="PRINTS" id="PR00625">
    <property type="entry name" value="JDOMAIN"/>
</dbReference>
<dbReference type="Proteomes" id="UP000232323">
    <property type="component" value="Unassembled WGS sequence"/>
</dbReference>
<name>A0A250X4N4_9CHLO</name>
<dbReference type="AlphaFoldDB" id="A0A250X4N4"/>
<dbReference type="STRING" id="1157962.A0A250X4N4"/>
<reference evidence="9 10" key="1">
    <citation type="submission" date="2017-08" db="EMBL/GenBank/DDBJ databases">
        <title>Acidophilic green algal genome provides insights into adaptation to an acidic environment.</title>
        <authorList>
            <person name="Hirooka S."/>
            <person name="Hirose Y."/>
            <person name="Kanesaki Y."/>
            <person name="Higuchi S."/>
            <person name="Fujiwara T."/>
            <person name="Onuma R."/>
            <person name="Era A."/>
            <person name="Ohbayashi R."/>
            <person name="Uzuka A."/>
            <person name="Nozaki H."/>
            <person name="Yoshikawa H."/>
            <person name="Miyagishima S.Y."/>
        </authorList>
    </citation>
    <scope>NUCLEOTIDE SEQUENCE [LARGE SCALE GENOMIC DNA]</scope>
    <source>
        <strain evidence="9 10">NIES-2499</strain>
    </source>
</reference>
<dbReference type="GO" id="GO:0051082">
    <property type="term" value="F:unfolded protein binding"/>
    <property type="evidence" value="ECO:0007669"/>
    <property type="project" value="InterPro"/>
</dbReference>
<evidence type="ECO:0000259" key="7">
    <source>
        <dbReference type="PROSITE" id="PS50076"/>
    </source>
</evidence>
<protein>
    <recommendedName>
        <fullName evidence="11">J domain-containing protein</fullName>
    </recommendedName>
</protein>
<dbReference type="SUPFAM" id="SSF57938">
    <property type="entry name" value="DnaJ/Hsp40 cysteine-rich domain"/>
    <property type="match status" value="1"/>
</dbReference>
<keyword evidence="3 6" id="KW-0863">Zinc-finger</keyword>
<dbReference type="GO" id="GO:0031072">
    <property type="term" value="F:heat shock protein binding"/>
    <property type="evidence" value="ECO:0007669"/>
    <property type="project" value="InterPro"/>
</dbReference>
<dbReference type="PROSITE" id="PS00636">
    <property type="entry name" value="DNAJ_1"/>
    <property type="match status" value="1"/>
</dbReference>
<dbReference type="PROSITE" id="PS50076">
    <property type="entry name" value="DNAJ_2"/>
    <property type="match status" value="1"/>
</dbReference>
<comment type="caution">
    <text evidence="9">The sequence shown here is derived from an EMBL/GenBank/DDBJ whole genome shotgun (WGS) entry which is preliminary data.</text>
</comment>
<evidence type="ECO:0000256" key="4">
    <source>
        <dbReference type="ARBA" id="ARBA00022833"/>
    </source>
</evidence>
<dbReference type="CDD" id="cd06257">
    <property type="entry name" value="DnaJ"/>
    <property type="match status" value="1"/>
</dbReference>
<dbReference type="GO" id="GO:0008270">
    <property type="term" value="F:zinc ion binding"/>
    <property type="evidence" value="ECO:0007669"/>
    <property type="project" value="UniProtKB-KW"/>
</dbReference>
<dbReference type="InterPro" id="IPR036410">
    <property type="entry name" value="HSP_DnaJ_Cys-rich_dom_sf"/>
</dbReference>
<dbReference type="InterPro" id="IPR001623">
    <property type="entry name" value="DnaJ_domain"/>
</dbReference>
<dbReference type="EMBL" id="BEGY01000029">
    <property type="protein sequence ID" value="GAX78016.1"/>
    <property type="molecule type" value="Genomic_DNA"/>
</dbReference>
<dbReference type="PANTHER" id="PTHR43096:SF52">
    <property type="entry name" value="DNAJ HOMOLOG 1, MITOCHONDRIAL-RELATED"/>
    <property type="match status" value="1"/>
</dbReference>
<dbReference type="GO" id="GO:0042026">
    <property type="term" value="P:protein refolding"/>
    <property type="evidence" value="ECO:0007669"/>
    <property type="project" value="TreeGrafter"/>
</dbReference>
<dbReference type="PROSITE" id="PS51188">
    <property type="entry name" value="ZF_CR"/>
    <property type="match status" value="1"/>
</dbReference>
<evidence type="ECO:0000259" key="8">
    <source>
        <dbReference type="PROSITE" id="PS51188"/>
    </source>
</evidence>